<feature type="transmembrane region" description="Helical" evidence="2">
    <location>
        <begin position="17"/>
        <end position="43"/>
    </location>
</feature>
<comment type="caution">
    <text evidence="4">The sequence shown here is derived from an EMBL/GenBank/DDBJ whole genome shotgun (WGS) entry which is preliminary data.</text>
</comment>
<dbReference type="Proteomes" id="UP000092677">
    <property type="component" value="Unassembled WGS sequence"/>
</dbReference>
<evidence type="ECO:0000256" key="1">
    <source>
        <dbReference type="SAM" id="MobiDB-lite"/>
    </source>
</evidence>
<dbReference type="EMBL" id="BDDM01000056">
    <property type="protein sequence ID" value="GAT77976.1"/>
    <property type="molecule type" value="Genomic_DNA"/>
</dbReference>
<reference evidence="4" key="1">
    <citation type="journal article" date="2016" name="Genome Announc.">
        <title>Draft Genome Sequences of Three Strains of Ehrlichia ruminantium, a Tick-Borne Pathogen of Ruminants, Isolated from Zimbabwe, The Gambia, and Ghana.</title>
        <authorList>
            <person name="Nakao R."/>
            <person name="Jongejan F."/>
            <person name="Sugimoto C."/>
        </authorList>
    </citation>
    <scope>NUCLEOTIDE SEQUENCE</scope>
    <source>
        <strain evidence="3">Kerr Seringe</strain>
        <strain evidence="4">Pokoase 417</strain>
    </source>
</reference>
<accession>A0A170TV89</accession>
<feature type="region of interest" description="Disordered" evidence="1">
    <location>
        <begin position="50"/>
        <end position="79"/>
    </location>
</feature>
<keyword evidence="2" id="KW-0472">Membrane</keyword>
<evidence type="ECO:0000256" key="2">
    <source>
        <dbReference type="SAM" id="Phobius"/>
    </source>
</evidence>
<keyword evidence="2" id="KW-0812">Transmembrane</keyword>
<dbReference type="AlphaFoldDB" id="A0A170TV89"/>
<dbReference type="Proteomes" id="UP000092731">
    <property type="component" value="Unassembled WGS sequence"/>
</dbReference>
<gene>
    <name evidence="3" type="ORF">EHRUM2_01500</name>
    <name evidence="4" type="ORF">EHRUM3_01810</name>
</gene>
<evidence type="ECO:0000313" key="5">
    <source>
        <dbReference type="Proteomes" id="UP000092677"/>
    </source>
</evidence>
<reference evidence="5 6" key="2">
    <citation type="submission" date="2016-05" db="EMBL/GenBank/DDBJ databases">
        <title>Draft genome sequences of four strains of Ehrlichia ruminantium, a tick-borne pathogen of ruminants, isolated from Zimbabwe, The Gambia and Ghana.</title>
        <authorList>
            <person name="Nakao R."/>
            <person name="Jongejan F."/>
            <person name="Sugimoto C."/>
        </authorList>
    </citation>
    <scope>NUCLEOTIDE SEQUENCE [LARGE SCALE GENOMIC DNA]</scope>
    <source>
        <strain evidence="5">Kerr Seringe</strain>
        <strain evidence="6">Pokoase 417</strain>
    </source>
</reference>
<keyword evidence="2" id="KW-1133">Transmembrane helix</keyword>
<evidence type="ECO:0000313" key="6">
    <source>
        <dbReference type="Proteomes" id="UP000092731"/>
    </source>
</evidence>
<evidence type="ECO:0000313" key="4">
    <source>
        <dbReference type="EMBL" id="GAT77976.1"/>
    </source>
</evidence>
<protein>
    <submittedName>
        <fullName evidence="4">Uncharacterized protein</fullName>
    </submittedName>
</protein>
<name>A0A170TV89_EHRRU</name>
<organism evidence="4 6">
    <name type="scientific">Ehrlichia ruminantium</name>
    <name type="common">heartwater rickettsia</name>
    <name type="synonym">Cowdria ruminantium</name>
    <dbReference type="NCBI Taxonomy" id="779"/>
    <lineage>
        <taxon>Bacteria</taxon>
        <taxon>Pseudomonadati</taxon>
        <taxon>Pseudomonadota</taxon>
        <taxon>Alphaproteobacteria</taxon>
        <taxon>Rickettsiales</taxon>
        <taxon>Anaplasmataceae</taxon>
        <taxon>Ehrlichia</taxon>
    </lineage>
</organism>
<evidence type="ECO:0000313" key="3">
    <source>
        <dbReference type="EMBL" id="GAT76949.1"/>
    </source>
</evidence>
<sequence length="108" mass="12528">MCDGYLRNVMLNDFYSLLLYIVSNPKSIVLLILLLVIGTTYFFKYNKKLKKKLQPKDQSSVSTKENTGSMHKPFDRNYTPEHHAARSTTFTIDSVSQVFESKEQSRSR</sequence>
<feature type="compositionally biased region" description="Polar residues" evidence="1">
    <location>
        <begin position="56"/>
        <end position="69"/>
    </location>
</feature>
<dbReference type="EMBL" id="BDDL01000019">
    <property type="protein sequence ID" value="GAT76949.1"/>
    <property type="molecule type" value="Genomic_DNA"/>
</dbReference>
<proteinExistence type="predicted"/>